<reference evidence="3" key="1">
    <citation type="journal article" date="2019" name="Int. J. Syst. Evol. Microbiol.">
        <title>The Global Catalogue of Microorganisms (GCM) 10K type strain sequencing project: providing services to taxonomists for standard genome sequencing and annotation.</title>
        <authorList>
            <consortium name="The Broad Institute Genomics Platform"/>
            <consortium name="The Broad Institute Genome Sequencing Center for Infectious Disease"/>
            <person name="Wu L."/>
            <person name="Ma J."/>
        </authorList>
    </citation>
    <scope>NUCLEOTIDE SEQUENCE [LARGE SCALE GENOMIC DNA]</scope>
    <source>
        <strain evidence="3">JCM 18324</strain>
    </source>
</reference>
<dbReference type="EMBL" id="BAABJV010000012">
    <property type="protein sequence ID" value="GAA4786692.1"/>
    <property type="molecule type" value="Genomic_DNA"/>
</dbReference>
<evidence type="ECO:0000313" key="3">
    <source>
        <dbReference type="Proteomes" id="UP001501147"/>
    </source>
</evidence>
<proteinExistence type="predicted"/>
<dbReference type="RefSeq" id="WP_345614973.1">
    <property type="nucleotide sequence ID" value="NZ_BAABJV010000012.1"/>
</dbReference>
<evidence type="ECO:0000256" key="1">
    <source>
        <dbReference type="SAM" id="MobiDB-lite"/>
    </source>
</evidence>
<evidence type="ECO:0000313" key="2">
    <source>
        <dbReference type="EMBL" id="GAA4786692.1"/>
    </source>
</evidence>
<evidence type="ECO:0008006" key="4">
    <source>
        <dbReference type="Google" id="ProtNLM"/>
    </source>
</evidence>
<gene>
    <name evidence="2" type="ORF">GCM10023329_41940</name>
</gene>
<accession>A0ABP9AW08</accession>
<comment type="caution">
    <text evidence="2">The sequence shown here is derived from an EMBL/GenBank/DDBJ whole genome shotgun (WGS) entry which is preliminary data.</text>
</comment>
<organism evidence="2 3">
    <name type="scientific">Streptomyces sanyensis</name>
    <dbReference type="NCBI Taxonomy" id="568869"/>
    <lineage>
        <taxon>Bacteria</taxon>
        <taxon>Bacillati</taxon>
        <taxon>Actinomycetota</taxon>
        <taxon>Actinomycetes</taxon>
        <taxon>Kitasatosporales</taxon>
        <taxon>Streptomycetaceae</taxon>
        <taxon>Streptomyces</taxon>
    </lineage>
</organism>
<dbReference type="Proteomes" id="UP001501147">
    <property type="component" value="Unassembled WGS sequence"/>
</dbReference>
<feature type="region of interest" description="Disordered" evidence="1">
    <location>
        <begin position="37"/>
        <end position="81"/>
    </location>
</feature>
<protein>
    <recommendedName>
        <fullName evidence="4">Secreted protein</fullName>
    </recommendedName>
</protein>
<sequence>MPNHTPPAHPFAFTRHRRLAATALGTAAFLLPTACSSGEDKSEEAGVASISEPAPKATTSAGGSGASAGASLDSQRPQLRLDSSKEEVARLYNAWASCLEQHGFHNFQDVVKDGQRVPVHDDPALPAARAQCESKVPLGPPELDRNRNPRFADDWREWIACMHRRNYKVIPLPDEEGYDVPDGPIPPDAIQIENECRTEAFGAGKK</sequence>
<keyword evidence="3" id="KW-1185">Reference proteome</keyword>
<name>A0ABP9AW08_9ACTN</name>